<keyword evidence="7" id="KW-1185">Reference proteome</keyword>
<organism evidence="6 7">
    <name type="scientific">Candidatus Liberibacter asiaticus str. gxpsy</name>
    <dbReference type="NCBI Taxonomy" id="1174529"/>
    <lineage>
        <taxon>Bacteria</taxon>
        <taxon>Pseudomonadati</taxon>
        <taxon>Pseudomonadota</taxon>
        <taxon>Alphaproteobacteria</taxon>
        <taxon>Hyphomicrobiales</taxon>
        <taxon>Rhizobiaceae</taxon>
        <taxon>Liberibacter</taxon>
    </lineage>
</organism>
<dbReference type="Pfam" id="PF08545">
    <property type="entry name" value="ACP_syn_III"/>
    <property type="match status" value="1"/>
</dbReference>
<dbReference type="NCBIfam" id="NF006829">
    <property type="entry name" value="PRK09352.1"/>
    <property type="match status" value="1"/>
</dbReference>
<dbReference type="InterPro" id="IPR046403">
    <property type="entry name" value="BioZ"/>
</dbReference>
<evidence type="ECO:0000313" key="6">
    <source>
        <dbReference type="EMBL" id="AGH16727.1"/>
    </source>
</evidence>
<dbReference type="InterPro" id="IPR013747">
    <property type="entry name" value="ACP_syn_III_C"/>
</dbReference>
<comment type="function">
    <text evidence="3">Involved in the formation of the biotin precursor pimeloyl-ACP. Catalyzes the condensation of glutaryl-CoA, an intermediate in lysine degradation, with malonyl-ACP to produce 3-oxopimeloyl-ACP.</text>
</comment>
<dbReference type="Proteomes" id="UP000011820">
    <property type="component" value="Chromosome"/>
</dbReference>
<feature type="region of interest" description="ACP-binding" evidence="3">
    <location>
        <begin position="255"/>
        <end position="259"/>
    </location>
</feature>
<comment type="pathway">
    <text evidence="3">Cofactor biosynthesis; biotin biosynthesis.</text>
</comment>
<dbReference type="GeneID" id="93076731"/>
<dbReference type="HAMAP" id="MF_02249">
    <property type="entry name" value="BioZ"/>
    <property type="match status" value="1"/>
</dbReference>
<dbReference type="Gene3D" id="3.40.47.10">
    <property type="match status" value="1"/>
</dbReference>
<comment type="similarity">
    <text evidence="3">Belongs to the thiolase-like superfamily. BioZ family.</text>
</comment>
<dbReference type="InterPro" id="IPR013751">
    <property type="entry name" value="ACP_syn_III_N"/>
</dbReference>
<dbReference type="RefSeq" id="WP_015452365.1">
    <property type="nucleotide sequence ID" value="NC_020549.1"/>
</dbReference>
<feature type="active site" evidence="3">
    <location>
        <position position="284"/>
    </location>
</feature>
<dbReference type="InterPro" id="IPR016039">
    <property type="entry name" value="Thiolase-like"/>
</dbReference>
<accession>A0ABN4B0A3</accession>
<evidence type="ECO:0000256" key="1">
    <source>
        <dbReference type="ARBA" id="ARBA00022679"/>
    </source>
</evidence>
<evidence type="ECO:0000259" key="5">
    <source>
        <dbReference type="Pfam" id="PF08545"/>
    </source>
</evidence>
<sequence length="327" mass="35314">MIKSSSCILGFGHAVPNQCIHNSIIERHLNLKLGVIEQKTGIKYRYWAEKHETLTDIAIQAGDIALRNANIKKDSISLTLLATSTPDHLLPPSSPLITHRLGLMQSGAIDLTGACAGFLYALVMADSYINSHQKPVLIIAANLLSRRINLEDKDTAIIFGDAAGAVVLAPSPLKDKSGILGIELTSDGSKYDLIKIPTGGSTSPAGTNTHDFYMRITNGADIFYNAVKIMAQSAKQSLRKSDLQPQDINRFIPHQANSRIIQKVCEKIGLSKRIMVNSLKDFGNSSSASIPLSLSLENQRKPFQKGEKILLSAAGAGMIGGSIVFRI</sequence>
<comment type="catalytic activity">
    <reaction evidence="3">
        <text>glutaryl-CoA + malonyl-[ACP] + H(+) = 3-oxo-6-carboxyhexanoyl-[ACP] + CO2 + CoA</text>
        <dbReference type="Rhea" id="RHEA:67904"/>
        <dbReference type="Rhea" id="RHEA-COMP:9623"/>
        <dbReference type="Rhea" id="RHEA-COMP:17387"/>
        <dbReference type="ChEBI" id="CHEBI:15378"/>
        <dbReference type="ChEBI" id="CHEBI:16526"/>
        <dbReference type="ChEBI" id="CHEBI:57287"/>
        <dbReference type="ChEBI" id="CHEBI:57378"/>
        <dbReference type="ChEBI" id="CHEBI:78449"/>
        <dbReference type="ChEBI" id="CHEBI:176519"/>
    </reaction>
</comment>
<dbReference type="NCBIfam" id="NF004623">
    <property type="entry name" value="PRK05963.1"/>
    <property type="match status" value="1"/>
</dbReference>
<proteinExistence type="inferred from homology"/>
<feature type="active site" evidence="3">
    <location>
        <position position="254"/>
    </location>
</feature>
<dbReference type="PANTHER" id="PTHR34069:SF2">
    <property type="entry name" value="BETA-KETOACYL-[ACYL-CARRIER-PROTEIN] SYNTHASE III"/>
    <property type="match status" value="1"/>
</dbReference>
<dbReference type="EC" id="2.3.1.-" evidence="3"/>
<feature type="domain" description="Beta-ketoacyl-[acyl-carrier-protein] synthase III N-terminal" evidence="5">
    <location>
        <begin position="109"/>
        <end position="188"/>
    </location>
</feature>
<evidence type="ECO:0000259" key="4">
    <source>
        <dbReference type="Pfam" id="PF08541"/>
    </source>
</evidence>
<feature type="active site" evidence="3">
    <location>
        <position position="115"/>
    </location>
</feature>
<evidence type="ECO:0000256" key="3">
    <source>
        <dbReference type="HAMAP-Rule" id="MF_02249"/>
    </source>
</evidence>
<feature type="domain" description="Beta-ketoacyl-[acyl-carrier-protein] synthase III C-terminal" evidence="4">
    <location>
        <begin position="238"/>
        <end position="327"/>
    </location>
</feature>
<keyword evidence="2 3" id="KW-0012">Acyltransferase</keyword>
<comment type="catalytic activity">
    <reaction evidence="3">
        <text>malonyl-[ACP] + an acyl-CoA + H(+) = a 3-oxoacyl-[ACP] + CO2 + CoA</text>
        <dbReference type="Rhea" id="RHEA:44448"/>
        <dbReference type="Rhea" id="RHEA-COMP:9623"/>
        <dbReference type="Rhea" id="RHEA-COMP:9916"/>
        <dbReference type="ChEBI" id="CHEBI:15378"/>
        <dbReference type="ChEBI" id="CHEBI:16526"/>
        <dbReference type="ChEBI" id="CHEBI:57287"/>
        <dbReference type="ChEBI" id="CHEBI:58342"/>
        <dbReference type="ChEBI" id="CHEBI:78449"/>
        <dbReference type="ChEBI" id="CHEBI:78776"/>
    </reaction>
</comment>
<dbReference type="GO" id="GO:0004315">
    <property type="term" value="F:3-oxoacyl-[acyl-carrier-protein] synthase activity"/>
    <property type="evidence" value="ECO:0007669"/>
    <property type="project" value="UniProtKB-EC"/>
</dbReference>
<evidence type="ECO:0000313" key="7">
    <source>
        <dbReference type="Proteomes" id="UP000011820"/>
    </source>
</evidence>
<gene>
    <name evidence="3" type="primary">bioZ</name>
    <name evidence="6" type="ORF">WSI_01785</name>
</gene>
<keyword evidence="3" id="KW-0093">Biotin biosynthesis</keyword>
<reference evidence="6 7" key="1">
    <citation type="journal article" date="2013" name="Genome Announc.">
        <title>Complete Genome Sequence of a Chinese Strain of 'Candidatus Liberibacter asiaticus'.</title>
        <authorList>
            <person name="Lin H."/>
            <person name="Han C.S."/>
            <person name="Liu B."/>
            <person name="Lou B."/>
            <person name="Bai X."/>
            <person name="Deng C."/>
            <person name="Civerolo E.L."/>
            <person name="Gupta G."/>
        </authorList>
    </citation>
    <scope>NUCLEOTIDE SEQUENCE [LARGE SCALE GENOMIC DNA]</scope>
    <source>
        <strain evidence="7">gxpsy</strain>
    </source>
</reference>
<dbReference type="PANTHER" id="PTHR34069">
    <property type="entry name" value="3-OXOACYL-[ACYL-CARRIER-PROTEIN] SYNTHASE 3"/>
    <property type="match status" value="1"/>
</dbReference>
<dbReference type="SUPFAM" id="SSF53901">
    <property type="entry name" value="Thiolase-like"/>
    <property type="match status" value="1"/>
</dbReference>
<protein>
    <recommendedName>
        <fullName evidence="3">3-oxopimeloyl-[acyl-carrier-protein] synthase</fullName>
        <shortName evidence="3">3-oxopimeloyl-[ACP] synthase</shortName>
        <ecNumber evidence="3">2.3.1.-</ecNumber>
    </recommendedName>
</protein>
<keyword evidence="1 3" id="KW-0808">Transferase</keyword>
<evidence type="ECO:0000256" key="2">
    <source>
        <dbReference type="ARBA" id="ARBA00023315"/>
    </source>
</evidence>
<name>A0ABN4B0A3_LIBAS</name>
<dbReference type="EMBL" id="CP004005">
    <property type="protein sequence ID" value="AGH16727.1"/>
    <property type="molecule type" value="Genomic_DNA"/>
</dbReference>
<dbReference type="Pfam" id="PF08541">
    <property type="entry name" value="ACP_syn_III_C"/>
    <property type="match status" value="1"/>
</dbReference>
<dbReference type="CDD" id="cd00830">
    <property type="entry name" value="KAS_III"/>
    <property type="match status" value="1"/>
</dbReference>